<comment type="caution">
    <text evidence="2">The sequence shown here is derived from an EMBL/GenBank/DDBJ whole genome shotgun (WGS) entry which is preliminary data.</text>
</comment>
<dbReference type="RefSeq" id="WP_282585965.1">
    <property type="nucleotide sequence ID" value="NZ_JAMOIM010000010.1"/>
</dbReference>
<dbReference type="Pfam" id="PF00370">
    <property type="entry name" value="FGGY_N"/>
    <property type="match status" value="1"/>
</dbReference>
<evidence type="ECO:0000259" key="1">
    <source>
        <dbReference type="Pfam" id="PF00370"/>
    </source>
</evidence>
<sequence>MVIGVDMGTQSTKAVLVGRDGTILLRRHGPTRPNWAEQHPNVWVEAVEACLSEVARHLTPSDVRGFESPAFTAAPAFRSMPTSNRWIRA</sequence>
<name>A0AA41Z3C7_9HYPH</name>
<evidence type="ECO:0000313" key="2">
    <source>
        <dbReference type="EMBL" id="MCW6509595.1"/>
    </source>
</evidence>
<dbReference type="GO" id="GO:0016301">
    <property type="term" value="F:kinase activity"/>
    <property type="evidence" value="ECO:0007669"/>
    <property type="project" value="UniProtKB-KW"/>
</dbReference>
<dbReference type="EMBL" id="JAMOIM010000010">
    <property type="protein sequence ID" value="MCW6509595.1"/>
    <property type="molecule type" value="Genomic_DNA"/>
</dbReference>
<keyword evidence="2" id="KW-0808">Transferase</keyword>
<dbReference type="Gene3D" id="3.30.420.40">
    <property type="match status" value="1"/>
</dbReference>
<feature type="domain" description="Carbohydrate kinase FGGY N-terminal" evidence="1">
    <location>
        <begin position="1"/>
        <end position="65"/>
    </location>
</feature>
<protein>
    <submittedName>
        <fullName evidence="2">FGGY family carbohydrate kinase</fullName>
    </submittedName>
</protein>
<dbReference type="AlphaFoldDB" id="A0AA41Z3C7"/>
<dbReference type="GO" id="GO:0005975">
    <property type="term" value="P:carbohydrate metabolic process"/>
    <property type="evidence" value="ECO:0007669"/>
    <property type="project" value="InterPro"/>
</dbReference>
<keyword evidence="3" id="KW-1185">Reference proteome</keyword>
<proteinExistence type="predicted"/>
<accession>A0AA41Z3C7</accession>
<dbReference type="InterPro" id="IPR018484">
    <property type="entry name" value="FGGY_N"/>
</dbReference>
<reference evidence="2" key="1">
    <citation type="submission" date="2022-05" db="EMBL/GenBank/DDBJ databases">
        <authorList>
            <person name="Pankratov T."/>
        </authorList>
    </citation>
    <scope>NUCLEOTIDE SEQUENCE</scope>
    <source>
        <strain evidence="2">BP6-180914</strain>
    </source>
</reference>
<keyword evidence="2" id="KW-0418">Kinase</keyword>
<dbReference type="SUPFAM" id="SSF53067">
    <property type="entry name" value="Actin-like ATPase domain"/>
    <property type="match status" value="1"/>
</dbReference>
<gene>
    <name evidence="2" type="ORF">M8523_16360</name>
</gene>
<organism evidence="2 3">
    <name type="scientific">Lichenifustis flavocetrariae</name>
    <dbReference type="NCBI Taxonomy" id="2949735"/>
    <lineage>
        <taxon>Bacteria</taxon>
        <taxon>Pseudomonadati</taxon>
        <taxon>Pseudomonadota</taxon>
        <taxon>Alphaproteobacteria</taxon>
        <taxon>Hyphomicrobiales</taxon>
        <taxon>Lichenihabitantaceae</taxon>
        <taxon>Lichenifustis</taxon>
    </lineage>
</organism>
<dbReference type="InterPro" id="IPR043129">
    <property type="entry name" value="ATPase_NBD"/>
</dbReference>
<dbReference type="Proteomes" id="UP001165667">
    <property type="component" value="Unassembled WGS sequence"/>
</dbReference>
<evidence type="ECO:0000313" key="3">
    <source>
        <dbReference type="Proteomes" id="UP001165667"/>
    </source>
</evidence>